<dbReference type="Pfam" id="PF00830">
    <property type="entry name" value="Ribosomal_L28"/>
    <property type="match status" value="1"/>
</dbReference>
<keyword evidence="2" id="KW-0689">Ribosomal protein</keyword>
<evidence type="ECO:0000256" key="6">
    <source>
        <dbReference type="SAM" id="MobiDB-lite"/>
    </source>
</evidence>
<evidence type="ECO:0000313" key="8">
    <source>
        <dbReference type="Proteomes" id="UP000054988"/>
    </source>
</evidence>
<dbReference type="AlphaFoldDB" id="A0A0W0G1W1"/>
<dbReference type="PANTHER" id="PTHR13528:SF2">
    <property type="entry name" value="LARGE RIBOSOMAL SUBUNIT PROTEIN BL28M"/>
    <property type="match status" value="1"/>
</dbReference>
<dbReference type="HAMAP" id="MF_00373">
    <property type="entry name" value="Ribosomal_bL28"/>
    <property type="match status" value="1"/>
</dbReference>
<feature type="region of interest" description="Disordered" evidence="6">
    <location>
        <begin position="113"/>
        <end position="138"/>
    </location>
</feature>
<proteinExistence type="inferred from homology"/>
<protein>
    <recommendedName>
        <fullName evidence="4">Large ribosomal subunit protein bL28c</fullName>
    </recommendedName>
    <alternativeName>
        <fullName evidence="5">Large ribosomal subunit protein bL28m</fullName>
    </alternativeName>
</protein>
<name>A0A0W0G1W1_MONRR</name>
<reference evidence="7 8" key="1">
    <citation type="submission" date="2015-12" db="EMBL/GenBank/DDBJ databases">
        <title>Draft genome sequence of Moniliophthora roreri, the causal agent of frosty pod rot of cacao.</title>
        <authorList>
            <person name="Aime M.C."/>
            <person name="Diaz-Valderrama J.R."/>
            <person name="Kijpornyongpan T."/>
            <person name="Phillips-Mora W."/>
        </authorList>
    </citation>
    <scope>NUCLEOTIDE SEQUENCE [LARGE SCALE GENOMIC DNA]</scope>
    <source>
        <strain evidence="7 8">MCA 2952</strain>
    </source>
</reference>
<accession>A0A0W0G1W1</accession>
<dbReference type="SUPFAM" id="SSF143800">
    <property type="entry name" value="L28p-like"/>
    <property type="match status" value="1"/>
</dbReference>
<evidence type="ECO:0000256" key="2">
    <source>
        <dbReference type="ARBA" id="ARBA00022980"/>
    </source>
</evidence>
<organism evidence="7 8">
    <name type="scientific">Moniliophthora roreri</name>
    <name type="common">Frosty pod rot fungus</name>
    <name type="synonym">Monilia roreri</name>
    <dbReference type="NCBI Taxonomy" id="221103"/>
    <lineage>
        <taxon>Eukaryota</taxon>
        <taxon>Fungi</taxon>
        <taxon>Dikarya</taxon>
        <taxon>Basidiomycota</taxon>
        <taxon>Agaricomycotina</taxon>
        <taxon>Agaricomycetes</taxon>
        <taxon>Agaricomycetidae</taxon>
        <taxon>Agaricales</taxon>
        <taxon>Marasmiineae</taxon>
        <taxon>Marasmiaceae</taxon>
        <taxon>Moniliophthora</taxon>
    </lineage>
</organism>
<keyword evidence="3" id="KW-0687">Ribonucleoprotein</keyword>
<dbReference type="EMBL" id="LATX01001317">
    <property type="protein sequence ID" value="KTB42575.1"/>
    <property type="molecule type" value="Genomic_DNA"/>
</dbReference>
<dbReference type="Gene3D" id="2.30.170.40">
    <property type="entry name" value="Ribosomal protein L28/L24"/>
    <property type="match status" value="1"/>
</dbReference>
<dbReference type="PANTHER" id="PTHR13528">
    <property type="entry name" value="39S RIBOSOMAL PROTEIN L28, MITOCHONDRIAL"/>
    <property type="match status" value="1"/>
</dbReference>
<dbReference type="NCBIfam" id="TIGR00009">
    <property type="entry name" value="L28"/>
    <property type="match status" value="1"/>
</dbReference>
<evidence type="ECO:0000256" key="1">
    <source>
        <dbReference type="ARBA" id="ARBA00008760"/>
    </source>
</evidence>
<comment type="similarity">
    <text evidence="1">Belongs to the bacterial ribosomal protein bL28 family.</text>
</comment>
<evidence type="ECO:0000256" key="3">
    <source>
        <dbReference type="ARBA" id="ARBA00023274"/>
    </source>
</evidence>
<dbReference type="InterPro" id="IPR037147">
    <property type="entry name" value="Ribosomal_bL28_sf"/>
</dbReference>
<dbReference type="FunFam" id="2.30.170.40:FF:000003">
    <property type="entry name" value="54S ribosomal protein L24"/>
    <property type="match status" value="1"/>
</dbReference>
<dbReference type="GO" id="GO:0006412">
    <property type="term" value="P:translation"/>
    <property type="evidence" value="ECO:0007669"/>
    <property type="project" value="InterPro"/>
</dbReference>
<dbReference type="eggNOG" id="KOG3278">
    <property type="taxonomic scope" value="Eukaryota"/>
</dbReference>
<comment type="caution">
    <text evidence="7">The sequence shown here is derived from an EMBL/GenBank/DDBJ whole genome shotgun (WGS) entry which is preliminary data.</text>
</comment>
<dbReference type="InterPro" id="IPR001383">
    <property type="entry name" value="Ribosomal_bL28_bact-type"/>
</dbReference>
<feature type="compositionally biased region" description="Basic and acidic residues" evidence="6">
    <location>
        <begin position="123"/>
        <end position="138"/>
    </location>
</feature>
<gene>
    <name evidence="7" type="ORF">WG66_4860</name>
</gene>
<dbReference type="GO" id="GO:0005762">
    <property type="term" value="C:mitochondrial large ribosomal subunit"/>
    <property type="evidence" value="ECO:0007669"/>
    <property type="project" value="TreeGrafter"/>
</dbReference>
<sequence>MFPTLTLLKATPISQPFKRAQLGLFQGKTKRYGNNVPHSKHKTRRTWLPNVQRKRLFSEALGKDLRVKVTTRALRTVKKHSGIDNYLLQTRHDLLGFEGLRLRTIVREALANANTKPSADETPEQKSEREAREELTRRTEEALVARTVELRRVHTAKKPTLATARAAREKAVEALGGVTKPGKVLAYLKKQKRDQQSLLGLQAFNTLTLKDTVV</sequence>
<dbReference type="InterPro" id="IPR034704">
    <property type="entry name" value="Ribosomal_bL28/bL31-like_sf"/>
</dbReference>
<dbReference type="GO" id="GO:0003735">
    <property type="term" value="F:structural constituent of ribosome"/>
    <property type="evidence" value="ECO:0007669"/>
    <property type="project" value="InterPro"/>
</dbReference>
<dbReference type="Proteomes" id="UP000054988">
    <property type="component" value="Unassembled WGS sequence"/>
</dbReference>
<evidence type="ECO:0000256" key="5">
    <source>
        <dbReference type="ARBA" id="ARBA00035269"/>
    </source>
</evidence>
<evidence type="ECO:0000256" key="4">
    <source>
        <dbReference type="ARBA" id="ARBA00035265"/>
    </source>
</evidence>
<evidence type="ECO:0000313" key="7">
    <source>
        <dbReference type="EMBL" id="KTB42575.1"/>
    </source>
</evidence>
<dbReference type="InterPro" id="IPR026569">
    <property type="entry name" value="Ribosomal_bL28"/>
</dbReference>